<protein>
    <recommendedName>
        <fullName evidence="3">Type VI secretion protein</fullName>
    </recommendedName>
</protein>
<evidence type="ECO:0000313" key="1">
    <source>
        <dbReference type="EMBL" id="OOG23465.1"/>
    </source>
</evidence>
<reference evidence="1 2" key="1">
    <citation type="submission" date="2017-02" db="EMBL/GenBank/DDBJ databases">
        <title>Genomic diversity within the haloalkaliphilic genus Thioalkalivibrio.</title>
        <authorList>
            <person name="Ahn A.-C."/>
            <person name="Meier-Kolthoff J."/>
            <person name="Overmars L."/>
            <person name="Richter M."/>
            <person name="Woyke T."/>
            <person name="Sorokin D.Y."/>
            <person name="Muyzer G."/>
        </authorList>
    </citation>
    <scope>NUCLEOTIDE SEQUENCE [LARGE SCALE GENOMIC DNA]</scope>
    <source>
        <strain evidence="1 2">ALJD</strain>
    </source>
</reference>
<keyword evidence="2" id="KW-1185">Reference proteome</keyword>
<dbReference type="RefSeq" id="WP_077279217.1">
    <property type="nucleotide sequence ID" value="NZ_MVBK01000062.1"/>
</dbReference>
<accession>A0A1V3NEL0</accession>
<comment type="caution">
    <text evidence="1">The sequence shown here is derived from an EMBL/GenBank/DDBJ whole genome shotgun (WGS) entry which is preliminary data.</text>
</comment>
<gene>
    <name evidence="1" type="ORF">B1C78_11060</name>
</gene>
<dbReference type="EMBL" id="MVBK01000062">
    <property type="protein sequence ID" value="OOG23465.1"/>
    <property type="molecule type" value="Genomic_DNA"/>
</dbReference>
<proteinExistence type="predicted"/>
<evidence type="ECO:0000313" key="2">
    <source>
        <dbReference type="Proteomes" id="UP000189462"/>
    </source>
</evidence>
<dbReference type="PANTHER" id="PTHR35370">
    <property type="entry name" value="CYTOPLASMIC PROTEIN-RELATED-RELATED"/>
    <property type="match status" value="1"/>
</dbReference>
<name>A0A1V3NEL0_9GAMM</name>
<sequence>MNRHGKDYFESEMRVLNEAARDFARAFPEQAGRLNLSDPSGRDPYVERLLEGMAFLSAQIRQKIDDDIPEISATLLNQLWPDALRAYPSCSILECAPGVGAKPPMTIEAGAAVQSKAVGDEHTVCRFRTVADLELTPLRLADVRAEERRAGGTRVILDVQRLPATSVRNWCPESLVLHVGGDAALALTLLHLLTTRLEAVEVVLEREGRTVRRRLGGQECVSFDEALWNAPMTPLEGCAFSGFHLLQDYFHFREKFQFLRVRLDAAQWLEATDREFSLELHVRDLLPPDHHVNEDTLRLHCVPVVNLYEASSEPMRRDERRGEYKVVADASARESVQVFRVDSLTGIDARTGERREYRPLSTRGHAGSRARYFQATPRMGLDRHLDTWIGLDAELEDAQETLSCDILAHNGSYPRRFLFEGSLSESGPGMPGGLELRNRTRPTPLLAPPERRDWHWALINFMALSYESIRDAEGLRRLLGLFDWSGAPQNARRIEGLSRLEVSPVDVVRRGAVLHGVELEITATESLYRSEADLYLFGTVLERFLAEYASLNTFTRLRILRQPSNREMLWTPRFGNSLPI</sequence>
<dbReference type="NCBIfam" id="TIGR03359">
    <property type="entry name" value="VI_chp_6"/>
    <property type="match status" value="1"/>
</dbReference>
<dbReference type="InterPro" id="IPR010272">
    <property type="entry name" value="T6SS_TssF"/>
</dbReference>
<evidence type="ECO:0008006" key="3">
    <source>
        <dbReference type="Google" id="ProtNLM"/>
    </source>
</evidence>
<organism evidence="1 2">
    <name type="scientific">Thioalkalivibrio denitrificans</name>
    <dbReference type="NCBI Taxonomy" id="108003"/>
    <lineage>
        <taxon>Bacteria</taxon>
        <taxon>Pseudomonadati</taxon>
        <taxon>Pseudomonadota</taxon>
        <taxon>Gammaproteobacteria</taxon>
        <taxon>Chromatiales</taxon>
        <taxon>Ectothiorhodospiraceae</taxon>
        <taxon>Thioalkalivibrio</taxon>
    </lineage>
</organism>
<dbReference type="STRING" id="108003.B1C78_11060"/>
<dbReference type="PIRSF" id="PIRSF028304">
    <property type="entry name" value="UCP028304"/>
    <property type="match status" value="1"/>
</dbReference>
<dbReference type="Proteomes" id="UP000189462">
    <property type="component" value="Unassembled WGS sequence"/>
</dbReference>
<dbReference type="Pfam" id="PF05947">
    <property type="entry name" value="T6SS_TssF"/>
    <property type="match status" value="1"/>
</dbReference>
<dbReference type="OrthoDB" id="9763676at2"/>
<dbReference type="AlphaFoldDB" id="A0A1V3NEL0"/>
<dbReference type="PANTHER" id="PTHR35370:SF1">
    <property type="entry name" value="TYPE VI SECRETION SYSTEM COMPONENT TSSF1"/>
    <property type="match status" value="1"/>
</dbReference>